<name>A0A8X7VJK3_BRACI</name>
<dbReference type="Pfam" id="PF03372">
    <property type="entry name" value="Exo_endo_phos"/>
    <property type="match status" value="1"/>
</dbReference>
<feature type="region of interest" description="Disordered" evidence="1">
    <location>
        <begin position="226"/>
        <end position="482"/>
    </location>
</feature>
<feature type="compositionally biased region" description="Basic and acidic residues" evidence="1">
    <location>
        <begin position="359"/>
        <end position="376"/>
    </location>
</feature>
<accession>A0A8X7VJK3</accession>
<evidence type="ECO:0000259" key="3">
    <source>
        <dbReference type="Pfam" id="PF13966"/>
    </source>
</evidence>
<dbReference type="InterPro" id="IPR025836">
    <property type="entry name" value="Zn_knuckle_CX2CX4HX4C"/>
</dbReference>
<evidence type="ECO:0000259" key="4">
    <source>
        <dbReference type="Pfam" id="PF14111"/>
    </source>
</evidence>
<dbReference type="Pfam" id="PF14111">
    <property type="entry name" value="DUF4283"/>
    <property type="match status" value="1"/>
</dbReference>
<evidence type="ECO:0000259" key="2">
    <source>
        <dbReference type="Pfam" id="PF03372"/>
    </source>
</evidence>
<dbReference type="Pfam" id="PF13966">
    <property type="entry name" value="zf-RVT"/>
    <property type="match status" value="1"/>
</dbReference>
<feature type="compositionally biased region" description="Basic and acidic residues" evidence="1">
    <location>
        <begin position="439"/>
        <end position="452"/>
    </location>
</feature>
<feature type="domain" description="Endonuclease/exonuclease/phosphatase" evidence="2">
    <location>
        <begin position="563"/>
        <end position="685"/>
    </location>
</feature>
<dbReference type="GO" id="GO:0003824">
    <property type="term" value="F:catalytic activity"/>
    <property type="evidence" value="ECO:0007669"/>
    <property type="project" value="InterPro"/>
</dbReference>
<reference evidence="6 7" key="1">
    <citation type="submission" date="2020-02" db="EMBL/GenBank/DDBJ databases">
        <authorList>
            <person name="Ma Q."/>
            <person name="Huang Y."/>
            <person name="Song X."/>
            <person name="Pei D."/>
        </authorList>
    </citation>
    <scope>NUCLEOTIDE SEQUENCE [LARGE SCALE GENOMIC DNA]</scope>
    <source>
        <strain evidence="6">Sxm20200214</strain>
        <tissue evidence="6">Leaf</tissue>
    </source>
</reference>
<feature type="compositionally biased region" description="Basic and acidic residues" evidence="1">
    <location>
        <begin position="247"/>
        <end position="260"/>
    </location>
</feature>
<feature type="compositionally biased region" description="Basic and acidic residues" evidence="1">
    <location>
        <begin position="387"/>
        <end position="396"/>
    </location>
</feature>
<dbReference type="SUPFAM" id="SSF56219">
    <property type="entry name" value="DNase I-like"/>
    <property type="match status" value="1"/>
</dbReference>
<comment type="caution">
    <text evidence="6">The sequence shown here is derived from an EMBL/GenBank/DDBJ whole genome shotgun (WGS) entry which is preliminary data.</text>
</comment>
<keyword evidence="7" id="KW-1185">Reference proteome</keyword>
<evidence type="ECO:0000259" key="5">
    <source>
        <dbReference type="Pfam" id="PF14392"/>
    </source>
</evidence>
<dbReference type="InterPro" id="IPR036691">
    <property type="entry name" value="Endo/exonu/phosph_ase_sf"/>
</dbReference>
<sequence length="1048" mass="118089">MYHPKKKKELSIVEELKELELLEEGEMVDIPDLEIDDLLEENSLSVIVRFLNPFAHKVGGLVKALPPIWGLEDRVHGRGVGPDRVQFIFESDRDLQYVLTRGPWFVNGWIVSLDQWSSNPGPYFLCKIPFWIRVRGLPIHLLKKQAVDSLLGPLGYVEKVELHAKNSSSVEYVRALVWINADEPLQFRRIARFKSGDVIPTELEYERLIKICFLCKRLTHDQSRCPTQAMPQTQNQNLTCTQGRGTQRRDMSEGTTDPRRGAPKKVSSNVDISLSRSSLPSGSKHRNTLHPSESRKKADLKGKGVARGSSQIWKPKADPKTPIRLGANSKSSGEFPIPNRNRSNSSGKRTSKGSPSPRSSKEIASSKEIHSADRLENLSSGSKNLSAHRDSQDGRSSKGSRSPPSVFERLGTRSKSSSEKKRSMLEASTSKRRRVSGSGDREAKKPRTEAHETSVFQRLGTSISGSGGGSSENHSHSALVAASRQPHSVRRIVLGSGKILEEGRRYMEGLAANLGYQFLRTVEPIGKGGGLAVMWTEFCKVEVLQANNRLVDLKVLWQNRSFFLTCVYGEPIRGRRSDVWERITRIGINRTGAWVMTGDFNELIVSSEKIGGAERNEASGKDFRQMLNACGLWNIKHTSYQFSWAGTRNNMTVQCRLDRTVANQAWSDLFPKAFATYFQKVSSDHSPVLTTLVDQLCKKLAGFKYDQRWIKREGFSNTVTQSWKNQRSGQGGLLGKIALCRKNISAWKRSTVPNSALRIRELHSKIDEANLSCFEKREELSSLREALNEKYFRETNLLQASIGSRPSYAWRSMYAAQQLIKQGAKMVIGNGYDTNIWKDSWLGSKPAGPITSIKILQDHHRHLISQDMTDSELVTSLFPLDIQRKINLTRPQGECGDDTYSWEYTKTGHYTVKSGYWVLKNIIEKDKAGTVVDQPSLDGLYQKIWKQNTSPKVHHFMWRCISEALPTAESMRKRHITKDGRCMRCSMENETANHILFQCPYARLIWASSPIHAPPDGTIPTRRGARRPDTVAVMASLVKQKCLCVPRN</sequence>
<feature type="compositionally biased region" description="Basic and acidic residues" evidence="1">
    <location>
        <begin position="292"/>
        <end position="302"/>
    </location>
</feature>
<dbReference type="InterPro" id="IPR040256">
    <property type="entry name" value="At4g02000-like"/>
</dbReference>
<evidence type="ECO:0008006" key="8">
    <source>
        <dbReference type="Google" id="ProtNLM"/>
    </source>
</evidence>
<feature type="compositionally biased region" description="Low complexity" evidence="1">
    <location>
        <begin position="273"/>
        <end position="282"/>
    </location>
</feature>
<dbReference type="InterPro" id="IPR026960">
    <property type="entry name" value="RVT-Znf"/>
</dbReference>
<dbReference type="Gene3D" id="3.60.10.10">
    <property type="entry name" value="Endonuclease/exonuclease/phosphatase"/>
    <property type="match status" value="1"/>
</dbReference>
<feature type="compositionally biased region" description="Polar residues" evidence="1">
    <location>
        <begin position="340"/>
        <end position="358"/>
    </location>
</feature>
<dbReference type="InterPro" id="IPR025558">
    <property type="entry name" value="DUF4283"/>
</dbReference>
<feature type="domain" description="DUF4283" evidence="4">
    <location>
        <begin position="40"/>
        <end position="119"/>
    </location>
</feature>
<evidence type="ECO:0000313" key="6">
    <source>
        <dbReference type="EMBL" id="KAG2312461.1"/>
    </source>
</evidence>
<dbReference type="InterPro" id="IPR005135">
    <property type="entry name" value="Endo/exonuclease/phosphatase"/>
</dbReference>
<dbReference type="Proteomes" id="UP000886595">
    <property type="component" value="Unassembled WGS sequence"/>
</dbReference>
<evidence type="ECO:0000313" key="7">
    <source>
        <dbReference type="Proteomes" id="UP000886595"/>
    </source>
</evidence>
<dbReference type="PANTHER" id="PTHR31286:SF178">
    <property type="entry name" value="DUF4283 DOMAIN-CONTAINING PROTEIN"/>
    <property type="match status" value="1"/>
</dbReference>
<protein>
    <recommendedName>
        <fullName evidence="8">Reverse transcriptase zinc-binding domain-containing protein</fullName>
    </recommendedName>
</protein>
<dbReference type="OrthoDB" id="1105397at2759"/>
<dbReference type="Pfam" id="PF14392">
    <property type="entry name" value="zf-CCHC_4"/>
    <property type="match status" value="1"/>
</dbReference>
<organism evidence="6 7">
    <name type="scientific">Brassica carinata</name>
    <name type="common">Ethiopian mustard</name>
    <name type="synonym">Abyssinian cabbage</name>
    <dbReference type="NCBI Taxonomy" id="52824"/>
    <lineage>
        <taxon>Eukaryota</taxon>
        <taxon>Viridiplantae</taxon>
        <taxon>Streptophyta</taxon>
        <taxon>Embryophyta</taxon>
        <taxon>Tracheophyta</taxon>
        <taxon>Spermatophyta</taxon>
        <taxon>Magnoliopsida</taxon>
        <taxon>eudicotyledons</taxon>
        <taxon>Gunneridae</taxon>
        <taxon>Pentapetalae</taxon>
        <taxon>rosids</taxon>
        <taxon>malvids</taxon>
        <taxon>Brassicales</taxon>
        <taxon>Brassicaceae</taxon>
        <taxon>Brassiceae</taxon>
        <taxon>Brassica</taxon>
    </lineage>
</organism>
<dbReference type="AlphaFoldDB" id="A0A8X7VJK3"/>
<dbReference type="EMBL" id="JAAMPC010000005">
    <property type="protein sequence ID" value="KAG2312461.1"/>
    <property type="molecule type" value="Genomic_DNA"/>
</dbReference>
<feature type="compositionally biased region" description="Polar residues" evidence="1">
    <location>
        <begin position="226"/>
        <end position="245"/>
    </location>
</feature>
<proteinExistence type="predicted"/>
<feature type="domain" description="Zinc knuckle CX2CX4HX4C" evidence="5">
    <location>
        <begin position="181"/>
        <end position="226"/>
    </location>
</feature>
<feature type="domain" description="Reverse transcriptase zinc-binding" evidence="3">
    <location>
        <begin position="931"/>
        <end position="1006"/>
    </location>
</feature>
<evidence type="ECO:0000256" key="1">
    <source>
        <dbReference type="SAM" id="MobiDB-lite"/>
    </source>
</evidence>
<gene>
    <name evidence="6" type="ORF">Bca52824_024018</name>
</gene>
<dbReference type="PANTHER" id="PTHR31286">
    <property type="entry name" value="GLYCINE-RICH CELL WALL STRUCTURAL PROTEIN 1.8-LIKE"/>
    <property type="match status" value="1"/>
</dbReference>